<sequence>MLPYVLRANAASCALFGALFVIVGQASADFIGSPPVWMLQVLGGGLLINAAALTWTSTQAQPHRFSVLAFALGDLIWVLATAVILAGGFWITTPGGITWAVCVAVFVGVCGALQWMLAPR</sequence>
<feature type="transmembrane region" description="Helical" evidence="1">
    <location>
        <begin position="38"/>
        <end position="55"/>
    </location>
</feature>
<comment type="caution">
    <text evidence="2">The sequence shown here is derived from an EMBL/GenBank/DDBJ whole genome shotgun (WGS) entry which is preliminary data.</text>
</comment>
<dbReference type="Proteomes" id="UP001156694">
    <property type="component" value="Unassembled WGS sequence"/>
</dbReference>
<evidence type="ECO:0000313" key="2">
    <source>
        <dbReference type="EMBL" id="GLQ35663.1"/>
    </source>
</evidence>
<feature type="transmembrane region" description="Helical" evidence="1">
    <location>
        <begin position="97"/>
        <end position="118"/>
    </location>
</feature>
<protein>
    <recommendedName>
        <fullName evidence="4">SPW repeat-containing protein</fullName>
    </recommendedName>
</protein>
<dbReference type="RefSeq" id="WP_284378386.1">
    <property type="nucleotide sequence ID" value="NZ_BSNN01000004.1"/>
</dbReference>
<evidence type="ECO:0008006" key="4">
    <source>
        <dbReference type="Google" id="ProtNLM"/>
    </source>
</evidence>
<organism evidence="2 3">
    <name type="scientific">Amylibacter marinus</name>
    <dbReference type="NCBI Taxonomy" id="1475483"/>
    <lineage>
        <taxon>Bacteria</taxon>
        <taxon>Pseudomonadati</taxon>
        <taxon>Pseudomonadota</taxon>
        <taxon>Alphaproteobacteria</taxon>
        <taxon>Rhodobacterales</taxon>
        <taxon>Paracoccaceae</taxon>
        <taxon>Amylibacter</taxon>
    </lineage>
</organism>
<dbReference type="EMBL" id="BSNN01000004">
    <property type="protein sequence ID" value="GLQ35663.1"/>
    <property type="molecule type" value="Genomic_DNA"/>
</dbReference>
<name>A0ABQ5VW53_9RHOB</name>
<accession>A0ABQ5VW53</accession>
<evidence type="ECO:0000313" key="3">
    <source>
        <dbReference type="Proteomes" id="UP001156694"/>
    </source>
</evidence>
<keyword evidence="1" id="KW-0472">Membrane</keyword>
<keyword evidence="3" id="KW-1185">Reference proteome</keyword>
<feature type="transmembrane region" description="Helical" evidence="1">
    <location>
        <begin position="67"/>
        <end position="91"/>
    </location>
</feature>
<proteinExistence type="predicted"/>
<keyword evidence="1" id="KW-1133">Transmembrane helix</keyword>
<gene>
    <name evidence="2" type="ORF">GCM10007939_19460</name>
</gene>
<reference evidence="3" key="1">
    <citation type="journal article" date="2019" name="Int. J. Syst. Evol. Microbiol.">
        <title>The Global Catalogue of Microorganisms (GCM) 10K type strain sequencing project: providing services to taxonomists for standard genome sequencing and annotation.</title>
        <authorList>
            <consortium name="The Broad Institute Genomics Platform"/>
            <consortium name="The Broad Institute Genome Sequencing Center for Infectious Disease"/>
            <person name="Wu L."/>
            <person name="Ma J."/>
        </authorList>
    </citation>
    <scope>NUCLEOTIDE SEQUENCE [LARGE SCALE GENOMIC DNA]</scope>
    <source>
        <strain evidence="3">NBRC 110140</strain>
    </source>
</reference>
<keyword evidence="1" id="KW-0812">Transmembrane</keyword>
<evidence type="ECO:0000256" key="1">
    <source>
        <dbReference type="SAM" id="Phobius"/>
    </source>
</evidence>